<dbReference type="AlphaFoldDB" id="A0A2N3YI95"/>
<dbReference type="GO" id="GO:0016758">
    <property type="term" value="F:hexosyltransferase activity"/>
    <property type="evidence" value="ECO:0007669"/>
    <property type="project" value="InterPro"/>
</dbReference>
<evidence type="ECO:0000259" key="1">
    <source>
        <dbReference type="Pfam" id="PF04101"/>
    </source>
</evidence>
<dbReference type="RefSeq" id="WP_101395106.1">
    <property type="nucleotide sequence ID" value="NZ_PJNE01000001.1"/>
</dbReference>
<feature type="domain" description="Glycosyl transferase family 28 C-terminal" evidence="1">
    <location>
        <begin position="229"/>
        <end position="281"/>
    </location>
</feature>
<protein>
    <submittedName>
        <fullName evidence="2">Glycosyl transferase family 28</fullName>
    </submittedName>
</protein>
<name>A0A2N3YI95_9MICO</name>
<keyword evidence="3" id="KW-1185">Reference proteome</keyword>
<keyword evidence="2" id="KW-0808">Transferase</keyword>
<evidence type="ECO:0000313" key="2">
    <source>
        <dbReference type="EMBL" id="PKW26559.1"/>
    </source>
</evidence>
<gene>
    <name evidence="2" type="ORF">ATL31_1373</name>
</gene>
<dbReference type="Proteomes" id="UP000233781">
    <property type="component" value="Unassembled WGS sequence"/>
</dbReference>
<organism evidence="2 3">
    <name type="scientific">Phycicoccus duodecadis</name>
    <dbReference type="NCBI Taxonomy" id="173053"/>
    <lineage>
        <taxon>Bacteria</taxon>
        <taxon>Bacillati</taxon>
        <taxon>Actinomycetota</taxon>
        <taxon>Actinomycetes</taxon>
        <taxon>Micrococcales</taxon>
        <taxon>Intrasporangiaceae</taxon>
        <taxon>Phycicoccus</taxon>
    </lineage>
</organism>
<proteinExistence type="predicted"/>
<dbReference type="Gene3D" id="3.40.50.2000">
    <property type="entry name" value="Glycogen Phosphorylase B"/>
    <property type="match status" value="1"/>
</dbReference>
<dbReference type="EMBL" id="PJNE01000001">
    <property type="protein sequence ID" value="PKW26559.1"/>
    <property type="molecule type" value="Genomic_DNA"/>
</dbReference>
<dbReference type="OrthoDB" id="9809594at2"/>
<dbReference type="PANTHER" id="PTHR21015">
    <property type="entry name" value="UDP-N-ACETYLGLUCOSAMINE--N-ACETYLMURAMYL-(PENTAPEPTIDE) PYROPHOSPHORYL-UNDECAPRENOL N-ACETYLGLUCOSAMINE TRANSFERASE 1"/>
    <property type="match status" value="1"/>
</dbReference>
<sequence>MIGWYVHHVGRGHGTRAAAVARQLTLRGRPVTGLGSAPPPGDWRGEWVVLERDDHSPEPADVTAHGTLHWAPRHDAGLAARAATVAEWAVRCRPDLLVVDVSVEVALLARLCGVPVVVAALPGERTDPAHALAHDLAEALLAPWPAGAHGHGWPQAWTDKTWAVGALSRFDGRRRRAPRPHPRPRVLLLWGAGGRATTVGQVAAARAATPGWEWVEWSPALPESLLWDALLDADVVVTHGGQNAVAEVAAARRPAVVVAQPRPFGEQEATAAALTRMDVAVGLDTWPEAQRWPGLLDRARRLGGSGWERWSTGTAAADLAARLDDLASGLAAR</sequence>
<dbReference type="PANTHER" id="PTHR21015:SF22">
    <property type="entry name" value="GLYCOSYLTRANSFERASE"/>
    <property type="match status" value="1"/>
</dbReference>
<dbReference type="Pfam" id="PF04101">
    <property type="entry name" value="Glyco_tran_28_C"/>
    <property type="match status" value="1"/>
</dbReference>
<comment type="caution">
    <text evidence="2">The sequence shown here is derived from an EMBL/GenBank/DDBJ whole genome shotgun (WGS) entry which is preliminary data.</text>
</comment>
<accession>A0A2N3YI95</accession>
<dbReference type="InterPro" id="IPR007235">
    <property type="entry name" value="Glyco_trans_28_C"/>
</dbReference>
<dbReference type="SUPFAM" id="SSF53756">
    <property type="entry name" value="UDP-Glycosyltransferase/glycogen phosphorylase"/>
    <property type="match status" value="1"/>
</dbReference>
<evidence type="ECO:0000313" key="3">
    <source>
        <dbReference type="Proteomes" id="UP000233781"/>
    </source>
</evidence>
<reference evidence="2 3" key="1">
    <citation type="submission" date="2017-12" db="EMBL/GenBank/DDBJ databases">
        <title>Sequencing the genomes of 1000 Actinobacteria strains.</title>
        <authorList>
            <person name="Klenk H.-P."/>
        </authorList>
    </citation>
    <scope>NUCLEOTIDE SEQUENCE [LARGE SCALE GENOMIC DNA]</scope>
    <source>
        <strain evidence="2 3">DSM 12806</strain>
    </source>
</reference>